<evidence type="ECO:0000313" key="5">
    <source>
        <dbReference type="EMBL" id="GAA0915159.1"/>
    </source>
</evidence>
<protein>
    <submittedName>
        <fullName evidence="5">Uncharacterized protein</fullName>
    </submittedName>
</protein>
<keyword evidence="6" id="KW-1185">Reference proteome</keyword>
<dbReference type="Proteomes" id="UP001501578">
    <property type="component" value="Unassembled WGS sequence"/>
</dbReference>
<proteinExistence type="predicted"/>
<keyword evidence="3" id="KW-1133">Transmembrane helix</keyword>
<evidence type="ECO:0000256" key="3">
    <source>
        <dbReference type="ARBA" id="ARBA00022989"/>
    </source>
</evidence>
<evidence type="ECO:0000256" key="2">
    <source>
        <dbReference type="ARBA" id="ARBA00022692"/>
    </source>
</evidence>
<reference evidence="5 6" key="1">
    <citation type="journal article" date="2019" name="Int. J. Syst. Evol. Microbiol.">
        <title>The Global Catalogue of Microorganisms (GCM) 10K type strain sequencing project: providing services to taxonomists for standard genome sequencing and annotation.</title>
        <authorList>
            <consortium name="The Broad Institute Genomics Platform"/>
            <consortium name="The Broad Institute Genome Sequencing Center for Infectious Disease"/>
            <person name="Wu L."/>
            <person name="Ma J."/>
        </authorList>
    </citation>
    <scope>NUCLEOTIDE SEQUENCE [LARGE SCALE GENOMIC DNA]</scope>
    <source>
        <strain evidence="5 6">JCM 11136</strain>
    </source>
</reference>
<evidence type="ECO:0000256" key="1">
    <source>
        <dbReference type="ARBA" id="ARBA00004141"/>
    </source>
</evidence>
<evidence type="ECO:0000313" key="6">
    <source>
        <dbReference type="Proteomes" id="UP001501578"/>
    </source>
</evidence>
<keyword evidence="4" id="KW-0472">Membrane</keyword>
<gene>
    <name evidence="5" type="ORF">GCM10009560_09230</name>
</gene>
<dbReference type="Gene3D" id="1.10.3720.10">
    <property type="entry name" value="MetI-like"/>
    <property type="match status" value="1"/>
</dbReference>
<sequence>MRQHAAGVESCGLVAEALRSGVNSVGQGQGEAARALGLTFTQSLRLGRW</sequence>
<name>A0ABN1NRA5_9ACTN</name>
<dbReference type="InterPro" id="IPR035906">
    <property type="entry name" value="MetI-like_sf"/>
</dbReference>
<organism evidence="5 6">
    <name type="scientific">Nonomuraea longicatena</name>
    <dbReference type="NCBI Taxonomy" id="83682"/>
    <lineage>
        <taxon>Bacteria</taxon>
        <taxon>Bacillati</taxon>
        <taxon>Actinomycetota</taxon>
        <taxon>Actinomycetes</taxon>
        <taxon>Streptosporangiales</taxon>
        <taxon>Streptosporangiaceae</taxon>
        <taxon>Nonomuraea</taxon>
    </lineage>
</organism>
<keyword evidence="2" id="KW-0812">Transmembrane</keyword>
<comment type="caution">
    <text evidence="5">The sequence shown here is derived from an EMBL/GenBank/DDBJ whole genome shotgun (WGS) entry which is preliminary data.</text>
</comment>
<comment type="subcellular location">
    <subcellularLocation>
        <location evidence="1">Membrane</location>
        <topology evidence="1">Multi-pass membrane protein</topology>
    </subcellularLocation>
</comment>
<dbReference type="SUPFAM" id="SSF161098">
    <property type="entry name" value="MetI-like"/>
    <property type="match status" value="1"/>
</dbReference>
<evidence type="ECO:0000256" key="4">
    <source>
        <dbReference type="ARBA" id="ARBA00023136"/>
    </source>
</evidence>
<dbReference type="EMBL" id="BAAAHQ010000002">
    <property type="protein sequence ID" value="GAA0915159.1"/>
    <property type="molecule type" value="Genomic_DNA"/>
</dbReference>
<accession>A0ABN1NRA5</accession>